<dbReference type="KEGG" id="cheb:HH215_25360"/>
<dbReference type="InterPro" id="IPR000412">
    <property type="entry name" value="ABC_2_transport"/>
</dbReference>
<comment type="subcellular location">
    <subcellularLocation>
        <location evidence="1 8">Cell membrane</location>
        <topology evidence="1 8">Multi-pass membrane protein</topology>
    </subcellularLocation>
</comment>
<feature type="transmembrane region" description="Helical" evidence="8">
    <location>
        <begin position="21"/>
        <end position="40"/>
    </location>
</feature>
<dbReference type="Proteomes" id="UP000502248">
    <property type="component" value="Chromosome"/>
</dbReference>
<evidence type="ECO:0000256" key="3">
    <source>
        <dbReference type="ARBA" id="ARBA00022448"/>
    </source>
</evidence>
<evidence type="ECO:0000256" key="1">
    <source>
        <dbReference type="ARBA" id="ARBA00004651"/>
    </source>
</evidence>
<sequence>MKDIIWLIRKTLRNTFRSKSSWLVYLGLPIVGIMVSTLLYGSTNVNTLRIGIVNNDGNQVITQDAIKFIEGLNQIKITMTDEKSLRGDIAASKLDSGLIFNQGFADSLRKGSPGEAQVDIVSVKGAQVTAYVKSMLQNYIGNVAAIGKGTRGNPATFDKLYAEYGAQNFKLDAETIEDTSNQKDMTYQTIGFLATFMLFSAVNLSELILKEKESRTFLRLMSSPISARTYVLSNVIVNVLIMTLQIVFTLIMMKNVFHIDSGVPYAQLFPVLLLFALAAVGLSLLMVAFAKSTAGAGAVQNLIIIPTCMLSGCFFPMNIMPDSIQKISNFLPQHWLLDAINKLQSGETFGNLGLHFAILFGFAAAFALIAIYRFSRNNDTRMFV</sequence>
<comment type="similarity">
    <text evidence="2 8">Belongs to the ABC-2 integral membrane protein family.</text>
</comment>
<feature type="transmembrane region" description="Helical" evidence="8">
    <location>
        <begin position="265"/>
        <end position="290"/>
    </location>
</feature>
<feature type="transmembrane region" description="Helical" evidence="8">
    <location>
        <begin position="190"/>
        <end position="209"/>
    </location>
</feature>
<dbReference type="InterPro" id="IPR013525">
    <property type="entry name" value="ABC2_TM"/>
</dbReference>
<keyword evidence="3 8" id="KW-0813">Transport</keyword>
<reference evidence="10 11" key="1">
    <citation type="submission" date="2020-04" db="EMBL/GenBank/DDBJ databases">
        <title>Genome sequencing of novel species.</title>
        <authorList>
            <person name="Heo J."/>
            <person name="Kim S.-J."/>
            <person name="Kim J.-S."/>
            <person name="Hong S.-B."/>
            <person name="Kwon S.-W."/>
        </authorList>
    </citation>
    <scope>NUCLEOTIDE SEQUENCE [LARGE SCALE GENOMIC DNA]</scope>
    <source>
        <strain evidence="10 11">MFER-1</strain>
    </source>
</reference>
<evidence type="ECO:0000256" key="4">
    <source>
        <dbReference type="ARBA" id="ARBA00022475"/>
    </source>
</evidence>
<keyword evidence="6 8" id="KW-1133">Transmembrane helix</keyword>
<dbReference type="AlphaFoldDB" id="A0A7Z2VNE7"/>
<accession>A0A7Z2VNE7</accession>
<dbReference type="PROSITE" id="PS51012">
    <property type="entry name" value="ABC_TM2"/>
    <property type="match status" value="1"/>
</dbReference>
<keyword evidence="4 8" id="KW-1003">Cell membrane</keyword>
<feature type="transmembrane region" description="Helical" evidence="8">
    <location>
        <begin position="230"/>
        <end position="253"/>
    </location>
</feature>
<evidence type="ECO:0000313" key="11">
    <source>
        <dbReference type="Proteomes" id="UP000502248"/>
    </source>
</evidence>
<keyword evidence="7 8" id="KW-0472">Membrane</keyword>
<dbReference type="InterPro" id="IPR047817">
    <property type="entry name" value="ABC2_TM_bact-type"/>
</dbReference>
<proteinExistence type="inferred from homology"/>
<evidence type="ECO:0000256" key="2">
    <source>
        <dbReference type="ARBA" id="ARBA00007783"/>
    </source>
</evidence>
<evidence type="ECO:0000256" key="7">
    <source>
        <dbReference type="ARBA" id="ARBA00023136"/>
    </source>
</evidence>
<dbReference type="InterPro" id="IPR051449">
    <property type="entry name" value="ABC-2_transporter_component"/>
</dbReference>
<protein>
    <recommendedName>
        <fullName evidence="8">Transport permease protein</fullName>
    </recommendedName>
</protein>
<evidence type="ECO:0000313" key="10">
    <source>
        <dbReference type="EMBL" id="QJD86177.1"/>
    </source>
</evidence>
<dbReference type="RefSeq" id="WP_169282429.1">
    <property type="nucleotide sequence ID" value="NZ_CP051680.1"/>
</dbReference>
<feature type="domain" description="ABC transmembrane type-2" evidence="9">
    <location>
        <begin position="145"/>
        <end position="377"/>
    </location>
</feature>
<evidence type="ECO:0000256" key="5">
    <source>
        <dbReference type="ARBA" id="ARBA00022692"/>
    </source>
</evidence>
<feature type="transmembrane region" description="Helical" evidence="8">
    <location>
        <begin position="302"/>
        <end position="320"/>
    </location>
</feature>
<dbReference type="Gene3D" id="3.40.1710.10">
    <property type="entry name" value="abc type-2 transporter like domain"/>
    <property type="match status" value="1"/>
</dbReference>
<dbReference type="Pfam" id="PF12698">
    <property type="entry name" value="ABC2_membrane_3"/>
    <property type="match status" value="1"/>
</dbReference>
<keyword evidence="11" id="KW-1185">Reference proteome</keyword>
<dbReference type="GO" id="GO:0140359">
    <property type="term" value="F:ABC-type transporter activity"/>
    <property type="evidence" value="ECO:0007669"/>
    <property type="project" value="InterPro"/>
</dbReference>
<dbReference type="PRINTS" id="PR00164">
    <property type="entry name" value="ABC2TRNSPORT"/>
</dbReference>
<organism evidence="10 11">
    <name type="scientific">Cohnella herbarum</name>
    <dbReference type="NCBI Taxonomy" id="2728023"/>
    <lineage>
        <taxon>Bacteria</taxon>
        <taxon>Bacillati</taxon>
        <taxon>Bacillota</taxon>
        <taxon>Bacilli</taxon>
        <taxon>Bacillales</taxon>
        <taxon>Paenibacillaceae</taxon>
        <taxon>Cohnella</taxon>
    </lineage>
</organism>
<evidence type="ECO:0000256" key="8">
    <source>
        <dbReference type="RuleBase" id="RU361157"/>
    </source>
</evidence>
<evidence type="ECO:0000259" key="9">
    <source>
        <dbReference type="PROSITE" id="PS51012"/>
    </source>
</evidence>
<keyword evidence="5 8" id="KW-0812">Transmembrane</keyword>
<dbReference type="EMBL" id="CP051680">
    <property type="protein sequence ID" value="QJD86177.1"/>
    <property type="molecule type" value="Genomic_DNA"/>
</dbReference>
<gene>
    <name evidence="10" type="ORF">HH215_25360</name>
</gene>
<dbReference type="PANTHER" id="PTHR30294">
    <property type="entry name" value="MEMBRANE COMPONENT OF ABC TRANSPORTER YHHJ-RELATED"/>
    <property type="match status" value="1"/>
</dbReference>
<dbReference type="GO" id="GO:0043190">
    <property type="term" value="C:ATP-binding cassette (ABC) transporter complex"/>
    <property type="evidence" value="ECO:0007669"/>
    <property type="project" value="InterPro"/>
</dbReference>
<feature type="transmembrane region" description="Helical" evidence="8">
    <location>
        <begin position="352"/>
        <end position="372"/>
    </location>
</feature>
<dbReference type="PANTHER" id="PTHR30294:SF45">
    <property type="entry name" value="LINEARMYCIN RESISTANCE PERMEASE PROTEIN LNRN"/>
    <property type="match status" value="1"/>
</dbReference>
<name>A0A7Z2VNE7_9BACL</name>
<evidence type="ECO:0000256" key="6">
    <source>
        <dbReference type="ARBA" id="ARBA00022989"/>
    </source>
</evidence>